<dbReference type="Pfam" id="PF00672">
    <property type="entry name" value="HAMP"/>
    <property type="match status" value="1"/>
</dbReference>
<dbReference type="PRINTS" id="PR00260">
    <property type="entry name" value="CHEMTRNSDUCR"/>
</dbReference>
<dbReference type="Proteomes" id="UP000269097">
    <property type="component" value="Chromosome"/>
</dbReference>
<sequence length="520" mass="55608">MKIRMKLILTMTVLTCIILFTGLYSYFNNLSTHHAYGSLLGVQELRFQVKSIQFKLTGISNDERGYLLQGTPSYIDEMKKKKAEVQDLLAQIKDAQGMDDQTLQTISKIEANYGVFSAAGDKVLKAYDGGKRDDAVKIHFGEERDARKELDPIITDMLAKLDAQTKQHVADRTKRDAILIFSILAVSVALSVGAGIAVFRSITRPLGVLEKRIREIAHGDLSGDLIEVNNRDEIGLVIESANKMAIDLRGVIGQITASAQNVSAASLQISATTEEIAGGSTAQAAAAQTMNELFRELSSAVHSVAEHAEQAAELSGRTVQVAIDGGKLLSGSIQEMNGVSAQMSKLQQDSNQIGEIIEVIDDIAEQTNLLALNAAIEAARAGDQGKGFAVVADEVRKLAERSGEATKQITRIIRGIQENTRQSVAAVQEGVTSSIRTSEAFDRIVAMVGESAAKVTEIAAASEEQAAQASEVLRSVDSIASTSEESAAAAEETAATSQSLARLAETLNSAVANFKLKRSA</sequence>
<dbReference type="PROSITE" id="PS50111">
    <property type="entry name" value="CHEMOTAXIS_TRANSDUC_2"/>
    <property type="match status" value="1"/>
</dbReference>
<dbReference type="AlphaFoldDB" id="A0A3G3JSI5"/>
<keyword evidence="4 6" id="KW-0807">Transducer</keyword>
<dbReference type="GO" id="GO:0005886">
    <property type="term" value="C:plasma membrane"/>
    <property type="evidence" value="ECO:0007669"/>
    <property type="project" value="UniProtKB-SubCell"/>
</dbReference>
<dbReference type="Pfam" id="PF00015">
    <property type="entry name" value="MCPsignal"/>
    <property type="match status" value="1"/>
</dbReference>
<keyword evidence="7" id="KW-1133">Transmembrane helix</keyword>
<dbReference type="InterPro" id="IPR007891">
    <property type="entry name" value="CHASE3"/>
</dbReference>
<keyword evidence="7" id="KW-0812">Transmembrane</keyword>
<evidence type="ECO:0000259" key="8">
    <source>
        <dbReference type="PROSITE" id="PS50111"/>
    </source>
</evidence>
<accession>A0A3G3JSI5</accession>
<evidence type="ECO:0000256" key="3">
    <source>
        <dbReference type="ARBA" id="ARBA00023136"/>
    </source>
</evidence>
<evidence type="ECO:0000256" key="7">
    <source>
        <dbReference type="SAM" id="Phobius"/>
    </source>
</evidence>
<evidence type="ECO:0000256" key="2">
    <source>
        <dbReference type="ARBA" id="ARBA00022475"/>
    </source>
</evidence>
<dbReference type="CDD" id="cd11386">
    <property type="entry name" value="MCP_signal"/>
    <property type="match status" value="1"/>
</dbReference>
<feature type="domain" description="Methyl-accepting transducer" evidence="8">
    <location>
        <begin position="258"/>
        <end position="501"/>
    </location>
</feature>
<dbReference type="GO" id="GO:0007165">
    <property type="term" value="P:signal transduction"/>
    <property type="evidence" value="ECO:0007669"/>
    <property type="project" value="UniProtKB-KW"/>
</dbReference>
<dbReference type="CDD" id="cd06225">
    <property type="entry name" value="HAMP"/>
    <property type="match status" value="1"/>
</dbReference>
<evidence type="ECO:0000313" key="10">
    <source>
        <dbReference type="EMBL" id="AYQ71185.1"/>
    </source>
</evidence>
<evidence type="ECO:0000259" key="9">
    <source>
        <dbReference type="PROSITE" id="PS50885"/>
    </source>
</evidence>
<evidence type="ECO:0000313" key="11">
    <source>
        <dbReference type="Proteomes" id="UP000269097"/>
    </source>
</evidence>
<gene>
    <name evidence="10" type="ORF">EAV92_00315</name>
</gene>
<evidence type="ECO:0000256" key="4">
    <source>
        <dbReference type="ARBA" id="ARBA00023224"/>
    </source>
</evidence>
<comment type="subcellular location">
    <subcellularLocation>
        <location evidence="1">Cell membrane</location>
    </subcellularLocation>
</comment>
<dbReference type="GO" id="GO:0006935">
    <property type="term" value="P:chemotaxis"/>
    <property type="evidence" value="ECO:0007669"/>
    <property type="project" value="InterPro"/>
</dbReference>
<dbReference type="InterPro" id="IPR004090">
    <property type="entry name" value="Chemotax_Me-accpt_rcpt"/>
</dbReference>
<dbReference type="Pfam" id="PF05227">
    <property type="entry name" value="CHASE3"/>
    <property type="match status" value="1"/>
</dbReference>
<keyword evidence="3 7" id="KW-0472">Membrane</keyword>
<dbReference type="SMART" id="SM00283">
    <property type="entry name" value="MA"/>
    <property type="match status" value="1"/>
</dbReference>
<dbReference type="RefSeq" id="WP_123039249.1">
    <property type="nucleotide sequence ID" value="NZ_CP033433.1"/>
</dbReference>
<name>A0A3G3JSI5_9BACL</name>
<feature type="transmembrane region" description="Helical" evidence="7">
    <location>
        <begin position="177"/>
        <end position="199"/>
    </location>
</feature>
<dbReference type="SUPFAM" id="SSF58104">
    <property type="entry name" value="Methyl-accepting chemotaxis protein (MCP) signaling domain"/>
    <property type="match status" value="1"/>
</dbReference>
<dbReference type="FunFam" id="1.10.287.950:FF:000001">
    <property type="entry name" value="Methyl-accepting chemotaxis sensory transducer"/>
    <property type="match status" value="1"/>
</dbReference>
<dbReference type="SMART" id="SM00304">
    <property type="entry name" value="HAMP"/>
    <property type="match status" value="1"/>
</dbReference>
<dbReference type="PANTHER" id="PTHR32089">
    <property type="entry name" value="METHYL-ACCEPTING CHEMOTAXIS PROTEIN MCPB"/>
    <property type="match status" value="1"/>
</dbReference>
<dbReference type="Gene3D" id="1.10.287.950">
    <property type="entry name" value="Methyl-accepting chemotaxis protein"/>
    <property type="match status" value="1"/>
</dbReference>
<dbReference type="PANTHER" id="PTHR32089:SF112">
    <property type="entry name" value="LYSOZYME-LIKE PROTEIN-RELATED"/>
    <property type="match status" value="1"/>
</dbReference>
<dbReference type="PROSITE" id="PS50885">
    <property type="entry name" value="HAMP"/>
    <property type="match status" value="1"/>
</dbReference>
<reference evidence="10 11" key="1">
    <citation type="submission" date="2018-10" db="EMBL/GenBank/DDBJ databases">
        <title>Genome Sequence of Cohnella sp.</title>
        <authorList>
            <person name="Srinivasan S."/>
            <person name="Kim M.K."/>
        </authorList>
    </citation>
    <scope>NUCLEOTIDE SEQUENCE [LARGE SCALE GENOMIC DNA]</scope>
    <source>
        <strain evidence="10 11">18JY8-7</strain>
    </source>
</reference>
<comment type="similarity">
    <text evidence="5">Belongs to the methyl-accepting chemotaxis (MCP) protein family.</text>
</comment>
<dbReference type="GO" id="GO:0004888">
    <property type="term" value="F:transmembrane signaling receptor activity"/>
    <property type="evidence" value="ECO:0007669"/>
    <property type="project" value="InterPro"/>
</dbReference>
<dbReference type="KEGG" id="coh:EAV92_00315"/>
<protein>
    <submittedName>
        <fullName evidence="10">Methyl-accepting chemotaxis protein</fullName>
    </submittedName>
</protein>
<evidence type="ECO:0000256" key="5">
    <source>
        <dbReference type="ARBA" id="ARBA00029447"/>
    </source>
</evidence>
<proteinExistence type="inferred from homology"/>
<keyword evidence="11" id="KW-1185">Reference proteome</keyword>
<feature type="domain" description="HAMP" evidence="9">
    <location>
        <begin position="200"/>
        <end position="253"/>
    </location>
</feature>
<evidence type="ECO:0000256" key="6">
    <source>
        <dbReference type="PROSITE-ProRule" id="PRU00284"/>
    </source>
</evidence>
<keyword evidence="2" id="KW-1003">Cell membrane</keyword>
<dbReference type="InterPro" id="IPR004089">
    <property type="entry name" value="MCPsignal_dom"/>
</dbReference>
<evidence type="ECO:0000256" key="1">
    <source>
        <dbReference type="ARBA" id="ARBA00004236"/>
    </source>
</evidence>
<organism evidence="10 11">
    <name type="scientific">Cohnella candidum</name>
    <dbReference type="NCBI Taxonomy" id="2674991"/>
    <lineage>
        <taxon>Bacteria</taxon>
        <taxon>Bacillati</taxon>
        <taxon>Bacillota</taxon>
        <taxon>Bacilli</taxon>
        <taxon>Bacillales</taxon>
        <taxon>Paenibacillaceae</taxon>
        <taxon>Cohnella</taxon>
    </lineage>
</organism>
<dbReference type="InterPro" id="IPR003660">
    <property type="entry name" value="HAMP_dom"/>
</dbReference>
<dbReference type="EMBL" id="CP033433">
    <property type="protein sequence ID" value="AYQ71185.1"/>
    <property type="molecule type" value="Genomic_DNA"/>
</dbReference>
<feature type="transmembrane region" description="Helical" evidence="7">
    <location>
        <begin position="7"/>
        <end position="27"/>
    </location>
</feature>